<organism evidence="2 3">
    <name type="scientific">Quadrisphaera setariae</name>
    <dbReference type="NCBI Taxonomy" id="2593304"/>
    <lineage>
        <taxon>Bacteria</taxon>
        <taxon>Bacillati</taxon>
        <taxon>Actinomycetota</taxon>
        <taxon>Actinomycetes</taxon>
        <taxon>Kineosporiales</taxon>
        <taxon>Kineosporiaceae</taxon>
        <taxon>Quadrisphaera</taxon>
    </lineage>
</organism>
<dbReference type="Proteomes" id="UP000321234">
    <property type="component" value="Unassembled WGS sequence"/>
</dbReference>
<evidence type="ECO:0000259" key="1">
    <source>
        <dbReference type="Pfam" id="PF01261"/>
    </source>
</evidence>
<evidence type="ECO:0000313" key="3">
    <source>
        <dbReference type="Proteomes" id="UP000321234"/>
    </source>
</evidence>
<gene>
    <name evidence="2" type="ORF">FMM08_05745</name>
</gene>
<dbReference type="InterPro" id="IPR050312">
    <property type="entry name" value="IolE/XylAMocC-like"/>
</dbReference>
<dbReference type="RefSeq" id="WP_147925419.1">
    <property type="nucleotide sequence ID" value="NZ_VKAC01000003.1"/>
</dbReference>
<keyword evidence="2" id="KW-0413">Isomerase</keyword>
<dbReference type="InterPro" id="IPR036237">
    <property type="entry name" value="Xyl_isomerase-like_sf"/>
</dbReference>
<dbReference type="OrthoDB" id="9798407at2"/>
<dbReference type="EMBL" id="VKAC01000003">
    <property type="protein sequence ID" value="TXR56998.1"/>
    <property type="molecule type" value="Genomic_DNA"/>
</dbReference>
<feature type="domain" description="Xylose isomerase-like TIM barrel" evidence="1">
    <location>
        <begin position="25"/>
        <end position="251"/>
    </location>
</feature>
<keyword evidence="3" id="KW-1185">Reference proteome</keyword>
<reference evidence="2 3" key="1">
    <citation type="submission" date="2019-07" db="EMBL/GenBank/DDBJ databases">
        <title>Quadrisphaera sp. strain DD2A genome sequencing and assembly.</title>
        <authorList>
            <person name="Kim I."/>
        </authorList>
    </citation>
    <scope>NUCLEOTIDE SEQUENCE [LARGE SCALE GENOMIC DNA]</scope>
    <source>
        <strain evidence="2 3">DD2A</strain>
    </source>
</reference>
<evidence type="ECO:0000313" key="2">
    <source>
        <dbReference type="EMBL" id="TXR56998.1"/>
    </source>
</evidence>
<dbReference type="GO" id="GO:0016853">
    <property type="term" value="F:isomerase activity"/>
    <property type="evidence" value="ECO:0007669"/>
    <property type="project" value="UniProtKB-KW"/>
</dbReference>
<accession>A0A5C8ZIJ2</accession>
<dbReference type="Gene3D" id="3.20.20.150">
    <property type="entry name" value="Divalent-metal-dependent TIM barrel enzymes"/>
    <property type="match status" value="1"/>
</dbReference>
<dbReference type="SUPFAM" id="SSF51658">
    <property type="entry name" value="Xylose isomerase-like"/>
    <property type="match status" value="1"/>
</dbReference>
<name>A0A5C8ZIJ2_9ACTN</name>
<dbReference type="InterPro" id="IPR013022">
    <property type="entry name" value="Xyl_isomerase-like_TIM-brl"/>
</dbReference>
<dbReference type="Pfam" id="PF01261">
    <property type="entry name" value="AP_endonuc_2"/>
    <property type="match status" value="1"/>
</dbReference>
<proteinExistence type="predicted"/>
<comment type="caution">
    <text evidence="2">The sequence shown here is derived from an EMBL/GenBank/DDBJ whole genome shotgun (WGS) entry which is preliminary data.</text>
</comment>
<sequence>MATIGVQMMMLREQVEQTGPHEVLRRLSDLGFDTVEVSQIPMTADAVTQMRRAADELGTVFGALSAGLGPGPNDSLVDDADKVVADARALGCTRVRIGMMPLPAFTSHEALVAASRQAEQAARRLADEGISLSYHNHHVEFARRDGTTLLDTIRAEAPSLTLEVDVHWVQRGGRDPVRTLGQLTGDVDLVHLKDYRVAVPTEQLLADVASGGPGGFMRAFTDLVQFAEVGEGSLDWPEVVPAALAAGAQHLFIEQDVQYGRDPYDCLRTSRENLVAMGFGHLL</sequence>
<dbReference type="AlphaFoldDB" id="A0A5C8ZIJ2"/>
<protein>
    <submittedName>
        <fullName evidence="2">Sugar phosphate isomerase/epimerase</fullName>
    </submittedName>
</protein>
<dbReference type="PANTHER" id="PTHR12110">
    <property type="entry name" value="HYDROXYPYRUVATE ISOMERASE"/>
    <property type="match status" value="1"/>
</dbReference>
<dbReference type="PANTHER" id="PTHR12110:SF41">
    <property type="entry name" value="INOSOSE DEHYDRATASE"/>
    <property type="match status" value="1"/>
</dbReference>